<dbReference type="GO" id="GO:0004252">
    <property type="term" value="F:serine-type endopeptidase activity"/>
    <property type="evidence" value="ECO:0007669"/>
    <property type="project" value="InterPro"/>
</dbReference>
<dbReference type="PANTHER" id="PTHR42881">
    <property type="entry name" value="PROLYL ENDOPEPTIDASE"/>
    <property type="match status" value="1"/>
</dbReference>
<keyword evidence="8" id="KW-1185">Reference proteome</keyword>
<dbReference type="Gene3D" id="3.40.50.1820">
    <property type="entry name" value="alpha/beta hydrolase"/>
    <property type="match status" value="1"/>
</dbReference>
<dbReference type="GO" id="GO:0006508">
    <property type="term" value="P:proteolysis"/>
    <property type="evidence" value="ECO:0007669"/>
    <property type="project" value="UniProtKB-KW"/>
</dbReference>
<keyword evidence="2" id="KW-0378">Hydrolase</keyword>
<keyword evidence="1" id="KW-0645">Protease</keyword>
<organism evidence="7 8">
    <name type="scientific">Brevundimonas abyssalis TAR-001</name>
    <dbReference type="NCBI Taxonomy" id="1391729"/>
    <lineage>
        <taxon>Bacteria</taxon>
        <taxon>Pseudomonadati</taxon>
        <taxon>Pseudomonadota</taxon>
        <taxon>Alphaproteobacteria</taxon>
        <taxon>Caulobacterales</taxon>
        <taxon>Caulobacteraceae</taxon>
        <taxon>Brevundimonas</taxon>
    </lineage>
</organism>
<dbReference type="GO" id="GO:0005829">
    <property type="term" value="C:cytosol"/>
    <property type="evidence" value="ECO:0007669"/>
    <property type="project" value="TreeGrafter"/>
</dbReference>
<evidence type="ECO:0000313" key="8">
    <source>
        <dbReference type="Proteomes" id="UP000016569"/>
    </source>
</evidence>
<sequence>MFRRLAYRGPVLAALVLSLSATHPMAQTSEPTDVPTLTEQAAASDPWLWLEDIEGERAMAWVEARNAHSLGVLTGDPRYDDLHSTALDLVQARDRIPFPAFRHSAGGQRTVDNFWQDANHVRGVWRRATLDSYRTDTPEWRTILDVDALASAENANWVWKGAECLAPDERLCLVSLSDGGKDAVVMREFDRETGQFIENGFDLPESKGAAGWVDENTLLVYRDFGDGTLTDSGYAMTVRRLTRGQSIDAAPEVFRGEPEDVLVAGYTLRDADGVVHAEMVDRAVTFFETESYFLTDAGAVRINLPARRSIQGLLDGRMIVTTDQDWIDGAGTAFEAGDLIAFDLEALKADPQGSVGELVLRPGERESVEDVTLTRNRLVVALYENVRGAAYAYHRAESGWVRERLNLPENASVSLSSASSEDDLLFVSVRGYLTPDTLWLADTASGALETVKSLPPKFDAEGMHVEQHQARSADGTMVPYFVVSRDGIATDGSNPTLLYGYGGFQVSLLPSYSATVGKLWLERGGVYVVANTRGGGEFGPGWHQAAQGANRQRAHEDFQAVAEDLIARGVTSPRRLGVMGGSQGGLFMGALLTQRPDLINAAIIQVPLFDMLRYHTLLAGASWMGEYGNPDIAEQREWIAAYSPYQALSADADYPEVFIHTSTKDDRVHPGHARKAAAQLEALGHEVLFYENTDGGHAAGANLRETARRLALEYTYLTRRLMD</sequence>
<dbReference type="SUPFAM" id="SSF53474">
    <property type="entry name" value="alpha/beta-Hydrolases"/>
    <property type="match status" value="1"/>
</dbReference>
<dbReference type="EMBL" id="BATC01000021">
    <property type="protein sequence ID" value="GAD59201.1"/>
    <property type="molecule type" value="Genomic_DNA"/>
</dbReference>
<evidence type="ECO:0000259" key="6">
    <source>
        <dbReference type="Pfam" id="PF02897"/>
    </source>
</evidence>
<evidence type="ECO:0000313" key="7">
    <source>
        <dbReference type="EMBL" id="GAD59201.1"/>
    </source>
</evidence>
<evidence type="ECO:0000256" key="2">
    <source>
        <dbReference type="ARBA" id="ARBA00022801"/>
    </source>
</evidence>
<dbReference type="InterPro" id="IPR002470">
    <property type="entry name" value="Peptidase_S9A"/>
</dbReference>
<proteinExistence type="predicted"/>
<dbReference type="GO" id="GO:0070012">
    <property type="term" value="F:oligopeptidase activity"/>
    <property type="evidence" value="ECO:0007669"/>
    <property type="project" value="TreeGrafter"/>
</dbReference>
<feature type="signal peptide" evidence="4">
    <location>
        <begin position="1"/>
        <end position="26"/>
    </location>
</feature>
<dbReference type="Proteomes" id="UP000016569">
    <property type="component" value="Unassembled WGS sequence"/>
</dbReference>
<dbReference type="Pfam" id="PF02897">
    <property type="entry name" value="Peptidase_S9_N"/>
    <property type="match status" value="1"/>
</dbReference>
<evidence type="ECO:0000256" key="1">
    <source>
        <dbReference type="ARBA" id="ARBA00022670"/>
    </source>
</evidence>
<accession>A0A8E0KK34</accession>
<dbReference type="InterPro" id="IPR029058">
    <property type="entry name" value="AB_hydrolase_fold"/>
</dbReference>
<reference evidence="8" key="1">
    <citation type="journal article" date="2013" name="Genome Announc.">
        <title>Draft Genome Sequence of the Dimorphic Prosthecate Bacterium Brevundimonas abyssalis TAR-001T.</title>
        <authorList>
            <person name="Tsubouchi T."/>
            <person name="Nishi S."/>
            <person name="Usui K."/>
            <person name="Shimane Y."/>
            <person name="Takaki Y."/>
            <person name="Maruyama T."/>
            <person name="Hatada Y."/>
        </authorList>
    </citation>
    <scope>NUCLEOTIDE SEQUENCE [LARGE SCALE GENOMIC DNA]</scope>
    <source>
        <strain evidence="8">TAR-001</strain>
    </source>
</reference>
<dbReference type="InterPro" id="IPR023302">
    <property type="entry name" value="Pept_S9A_N"/>
</dbReference>
<evidence type="ECO:0000256" key="3">
    <source>
        <dbReference type="ARBA" id="ARBA00022825"/>
    </source>
</evidence>
<dbReference type="OrthoDB" id="9801421at2"/>
<dbReference type="InterPro" id="IPR051167">
    <property type="entry name" value="Prolyl_oligopep/macrocyclase"/>
</dbReference>
<dbReference type="Gene3D" id="2.130.10.120">
    <property type="entry name" value="Prolyl oligopeptidase, N-terminal domain"/>
    <property type="match status" value="1"/>
</dbReference>
<keyword evidence="3" id="KW-0720">Serine protease</keyword>
<dbReference type="Pfam" id="PF00326">
    <property type="entry name" value="Peptidase_S9"/>
    <property type="match status" value="1"/>
</dbReference>
<evidence type="ECO:0000256" key="4">
    <source>
        <dbReference type="SAM" id="SignalP"/>
    </source>
</evidence>
<dbReference type="SUPFAM" id="SSF50993">
    <property type="entry name" value="Peptidase/esterase 'gauge' domain"/>
    <property type="match status" value="1"/>
</dbReference>
<gene>
    <name evidence="7" type="ORF">MBEBAB_1451</name>
</gene>
<name>A0A8E0KK34_9CAUL</name>
<dbReference type="PANTHER" id="PTHR42881:SF13">
    <property type="entry name" value="PROLYL ENDOPEPTIDASE"/>
    <property type="match status" value="1"/>
</dbReference>
<keyword evidence="4" id="KW-0732">Signal</keyword>
<feature type="chain" id="PRO_5034739998" evidence="4">
    <location>
        <begin position="27"/>
        <end position="723"/>
    </location>
</feature>
<dbReference type="PRINTS" id="PR00862">
    <property type="entry name" value="PROLIGOPTASE"/>
</dbReference>
<comment type="caution">
    <text evidence="7">The sequence shown here is derived from an EMBL/GenBank/DDBJ whole genome shotgun (WGS) entry which is preliminary data.</text>
</comment>
<dbReference type="RefSeq" id="WP_021697296.1">
    <property type="nucleotide sequence ID" value="NZ_BATC01000021.1"/>
</dbReference>
<feature type="domain" description="Peptidase S9 prolyl oligopeptidase catalytic" evidence="5">
    <location>
        <begin position="518"/>
        <end position="720"/>
    </location>
</feature>
<evidence type="ECO:0000259" key="5">
    <source>
        <dbReference type="Pfam" id="PF00326"/>
    </source>
</evidence>
<protein>
    <submittedName>
        <fullName evidence="7">Prolyl endopeptidase</fullName>
    </submittedName>
</protein>
<feature type="domain" description="Peptidase S9A N-terminal" evidence="6">
    <location>
        <begin position="37"/>
        <end position="452"/>
    </location>
</feature>
<dbReference type="InterPro" id="IPR001375">
    <property type="entry name" value="Peptidase_S9_cat"/>
</dbReference>
<dbReference type="AlphaFoldDB" id="A0A8E0KK34"/>